<keyword evidence="2" id="KW-1185">Reference proteome</keyword>
<sequence>MILCVIYALLSVACAQEVEEEVTTAVVRAVEVEKLRSEASAQCSYRYSNNIYSVSEEQCRKCVAEWNVPIGIAGEEEEKTVYRMAYDCRPMKNSKEFLRKLCRSSFLPDRQSLDAQVKCDTCLAAHGIKENGSTFDEVPQFLDARRACIRIGHKVMVLTSFFGGRIRRTYKHTYDYELLRETTRDEVCNEHFDERIVTKCRTCLDNLLLWPDAPIEKIADKIKSCLSPLSPKEILAKTCNFLEDPVLKKVFLPRDLKTCHACFNASSIDSSSTMEEKIAVSFSCLPPADPVKELQAQICTNIERNSVIFKASADDQPRDLCLTLAASQNMTAGITYADFKAAIQDVSSKVRQHISGACNTGVAEEEIEKCKSCVDLALARISSSPWEIRRIDFLRSFRCIVLSRKPSSEGRQEIPTTPSPEDVNIGMLPVSVQPQMSIVVTVVLHLSL</sequence>
<dbReference type="AlphaFoldDB" id="A0AAJ7WI27"/>
<dbReference type="Proteomes" id="UP000694867">
    <property type="component" value="Unplaced"/>
</dbReference>
<evidence type="ECO:0000313" key="3">
    <source>
        <dbReference type="RefSeq" id="XP_028967876.1"/>
    </source>
</evidence>
<protein>
    <submittedName>
        <fullName evidence="3">Uncharacterized protein LOC100901376</fullName>
    </submittedName>
</protein>
<name>A0AAJ7WI27_9ACAR</name>
<dbReference type="KEGG" id="goe:100901376"/>
<reference evidence="3" key="1">
    <citation type="submission" date="2025-08" db="UniProtKB">
        <authorList>
            <consortium name="RefSeq"/>
        </authorList>
    </citation>
    <scope>IDENTIFICATION</scope>
</reference>
<dbReference type="RefSeq" id="XP_028967876.1">
    <property type="nucleotide sequence ID" value="XM_029112043.1"/>
</dbReference>
<keyword evidence="1" id="KW-0732">Signal</keyword>
<proteinExistence type="predicted"/>
<accession>A0AAJ7WI27</accession>
<dbReference type="GeneID" id="100901376"/>
<gene>
    <name evidence="3" type="primary">LOC100901376</name>
</gene>
<evidence type="ECO:0000256" key="1">
    <source>
        <dbReference type="SAM" id="SignalP"/>
    </source>
</evidence>
<feature type="signal peptide" evidence="1">
    <location>
        <begin position="1"/>
        <end position="15"/>
    </location>
</feature>
<evidence type="ECO:0000313" key="2">
    <source>
        <dbReference type="Proteomes" id="UP000694867"/>
    </source>
</evidence>
<organism evidence="2 3">
    <name type="scientific">Galendromus occidentalis</name>
    <name type="common">western predatory mite</name>
    <dbReference type="NCBI Taxonomy" id="34638"/>
    <lineage>
        <taxon>Eukaryota</taxon>
        <taxon>Metazoa</taxon>
        <taxon>Ecdysozoa</taxon>
        <taxon>Arthropoda</taxon>
        <taxon>Chelicerata</taxon>
        <taxon>Arachnida</taxon>
        <taxon>Acari</taxon>
        <taxon>Parasitiformes</taxon>
        <taxon>Mesostigmata</taxon>
        <taxon>Gamasina</taxon>
        <taxon>Phytoseioidea</taxon>
        <taxon>Phytoseiidae</taxon>
        <taxon>Typhlodrominae</taxon>
        <taxon>Galendromus</taxon>
    </lineage>
</organism>
<feature type="chain" id="PRO_5042529010" evidence="1">
    <location>
        <begin position="16"/>
        <end position="448"/>
    </location>
</feature>